<keyword evidence="11" id="KW-1185">Reference proteome</keyword>
<evidence type="ECO:0000256" key="4">
    <source>
        <dbReference type="ARBA" id="ARBA00023180"/>
    </source>
</evidence>
<feature type="non-terminal residue" evidence="10">
    <location>
        <position position="99"/>
    </location>
</feature>
<feature type="binding site" evidence="7">
    <location>
        <position position="67"/>
    </location>
    <ligand>
        <name>Zn(2+)</name>
        <dbReference type="ChEBI" id="CHEBI:29105"/>
        <label>2</label>
        <note>catalytic</note>
    </ligand>
</feature>
<evidence type="ECO:0000256" key="2">
    <source>
        <dbReference type="ARBA" id="ARBA00022729"/>
    </source>
</evidence>
<protein>
    <recommendedName>
        <fullName evidence="12">Angiotensin-converting enzyme</fullName>
    </recommendedName>
</protein>
<proteinExistence type="inferred from homology"/>
<dbReference type="GO" id="GO:0008241">
    <property type="term" value="F:peptidyl-dipeptidase activity"/>
    <property type="evidence" value="ECO:0007669"/>
    <property type="project" value="InterPro"/>
</dbReference>
<feature type="binding site" evidence="7">
    <location>
        <position position="43"/>
    </location>
    <ligand>
        <name>Zn(2+)</name>
        <dbReference type="ChEBI" id="CHEBI:29105"/>
        <label>2</label>
        <note>catalytic</note>
    </ligand>
</feature>
<feature type="disulfide bond" evidence="6">
    <location>
        <begin position="5"/>
        <end position="26"/>
    </location>
</feature>
<keyword evidence="4" id="KW-0325">Glycoprotein</keyword>
<dbReference type="GO" id="GO:0008237">
    <property type="term" value="F:metallopeptidase activity"/>
    <property type="evidence" value="ECO:0007669"/>
    <property type="project" value="InterPro"/>
</dbReference>
<feature type="binding site" evidence="5">
    <location>
        <position position="43"/>
    </location>
    <ligand>
        <name>Zn(2+)</name>
        <dbReference type="ChEBI" id="CHEBI:29105"/>
        <label>1</label>
        <note>catalytic</note>
    </ligand>
</feature>
<keyword evidence="2" id="KW-0732">Signal</keyword>
<dbReference type="GO" id="GO:0016020">
    <property type="term" value="C:membrane"/>
    <property type="evidence" value="ECO:0007669"/>
    <property type="project" value="InterPro"/>
</dbReference>
<evidence type="ECO:0000256" key="1">
    <source>
        <dbReference type="ARBA" id="ARBA00008139"/>
    </source>
</evidence>
<keyword evidence="5" id="KW-0862">Zinc</keyword>
<dbReference type="GO" id="GO:0006508">
    <property type="term" value="P:proteolysis"/>
    <property type="evidence" value="ECO:0007669"/>
    <property type="project" value="InterPro"/>
</dbReference>
<organism evidence="10 11">
    <name type="scientific">Allacma fusca</name>
    <dbReference type="NCBI Taxonomy" id="39272"/>
    <lineage>
        <taxon>Eukaryota</taxon>
        <taxon>Metazoa</taxon>
        <taxon>Ecdysozoa</taxon>
        <taxon>Arthropoda</taxon>
        <taxon>Hexapoda</taxon>
        <taxon>Collembola</taxon>
        <taxon>Symphypleona</taxon>
        <taxon>Sminthuridae</taxon>
        <taxon>Allacma</taxon>
    </lineage>
</organism>
<dbReference type="EMBL" id="CAJVCH010558389">
    <property type="protein sequence ID" value="CAG7830987.1"/>
    <property type="molecule type" value="Genomic_DNA"/>
</dbReference>
<evidence type="ECO:0000256" key="3">
    <source>
        <dbReference type="ARBA" id="ARBA00023157"/>
    </source>
</evidence>
<dbReference type="OrthoDB" id="10029630at2759"/>
<evidence type="ECO:0000313" key="10">
    <source>
        <dbReference type="EMBL" id="CAG7830987.1"/>
    </source>
</evidence>
<evidence type="ECO:0000256" key="8">
    <source>
        <dbReference type="PIRSR" id="PIRSR601548-9"/>
    </source>
</evidence>
<feature type="active site" description="Proton acceptor 2" evidence="8">
    <location>
        <position position="40"/>
    </location>
</feature>
<feature type="non-terminal residue" evidence="10">
    <location>
        <position position="1"/>
    </location>
</feature>
<evidence type="ECO:0008006" key="12">
    <source>
        <dbReference type="Google" id="ProtNLM"/>
    </source>
</evidence>
<evidence type="ECO:0000256" key="7">
    <source>
        <dbReference type="PIRSR" id="PIRSR601548-8"/>
    </source>
</evidence>
<accession>A0A8J2L9J6</accession>
<dbReference type="InterPro" id="IPR001548">
    <property type="entry name" value="Peptidase_M2"/>
</dbReference>
<feature type="binding site" evidence="5">
    <location>
        <position position="39"/>
    </location>
    <ligand>
        <name>Zn(2+)</name>
        <dbReference type="ChEBI" id="CHEBI:29105"/>
        <label>1</label>
        <note>catalytic</note>
    </ligand>
</feature>
<gene>
    <name evidence="10" type="ORF">AFUS01_LOCUS40752</name>
</gene>
<evidence type="ECO:0000313" key="11">
    <source>
        <dbReference type="Proteomes" id="UP000708208"/>
    </source>
</evidence>
<name>A0A8J2L9J6_9HEXA</name>
<comment type="caution">
    <text evidence="9">Lacks conserved residue(s) required for the propagation of feature annotation.</text>
</comment>
<feature type="binding site" evidence="5">
    <location>
        <position position="67"/>
    </location>
    <ligand>
        <name>Zn(2+)</name>
        <dbReference type="ChEBI" id="CHEBI:29105"/>
        <label>1</label>
        <note>catalytic</note>
    </ligand>
</feature>
<comment type="similarity">
    <text evidence="1 9">Belongs to the peptidase M2 family.</text>
</comment>
<keyword evidence="3 6" id="KW-1015">Disulfide bond</keyword>
<dbReference type="PANTHER" id="PTHR10514">
    <property type="entry name" value="ANGIOTENSIN-CONVERTING ENZYME"/>
    <property type="match status" value="1"/>
</dbReference>
<feature type="binding site" evidence="7">
    <location>
        <position position="39"/>
    </location>
    <ligand>
        <name>Zn(2+)</name>
        <dbReference type="ChEBI" id="CHEBI:29105"/>
        <label>2</label>
        <note>catalytic</note>
    </ligand>
</feature>
<evidence type="ECO:0000256" key="5">
    <source>
        <dbReference type="PIRSR" id="PIRSR601548-3"/>
    </source>
</evidence>
<keyword evidence="5" id="KW-0479">Metal-binding</keyword>
<dbReference type="PANTHER" id="PTHR10514:SF27">
    <property type="entry name" value="ANGIOTENSIN-CONVERTING ENZYME"/>
    <property type="match status" value="1"/>
</dbReference>
<dbReference type="AlphaFoldDB" id="A0A8J2L9J6"/>
<evidence type="ECO:0000256" key="6">
    <source>
        <dbReference type="PIRSR" id="PIRSR601548-4"/>
    </source>
</evidence>
<sequence length="99" mass="11155">RVVVCHASAEDFCLGGDTKDYRIKMCTGVNQEDLVTVHHEMGHIEYFMQYAKQHFIFRDGANPGFHEAIGDALALAVTTPYHLQCVLELDLGIRDICDE</sequence>
<dbReference type="Proteomes" id="UP000708208">
    <property type="component" value="Unassembled WGS sequence"/>
</dbReference>
<reference evidence="10" key="1">
    <citation type="submission" date="2021-06" db="EMBL/GenBank/DDBJ databases">
        <authorList>
            <person name="Hodson N. C."/>
            <person name="Mongue J. A."/>
            <person name="Jaron S. K."/>
        </authorList>
    </citation>
    <scope>NUCLEOTIDE SEQUENCE</scope>
</reference>
<evidence type="ECO:0000256" key="9">
    <source>
        <dbReference type="PROSITE-ProRule" id="PRU01355"/>
    </source>
</evidence>
<dbReference type="PROSITE" id="PS52011">
    <property type="entry name" value="PEPTIDASE_M2"/>
    <property type="match status" value="1"/>
</dbReference>
<comment type="caution">
    <text evidence="10">The sequence shown here is derived from an EMBL/GenBank/DDBJ whole genome shotgun (WGS) entry which is preliminary data.</text>
</comment>
<dbReference type="Pfam" id="PF01401">
    <property type="entry name" value="Peptidase_M2"/>
    <property type="match status" value="1"/>
</dbReference>